<dbReference type="AlphaFoldDB" id="A0A853CFE9"/>
<feature type="transmembrane region" description="Helical" evidence="1">
    <location>
        <begin position="305"/>
        <end position="326"/>
    </location>
</feature>
<accession>A0A853CFE9</accession>
<feature type="transmembrane region" description="Helical" evidence="1">
    <location>
        <begin position="107"/>
        <end position="128"/>
    </location>
</feature>
<feature type="transmembrane region" description="Helical" evidence="1">
    <location>
        <begin position="202"/>
        <end position="228"/>
    </location>
</feature>
<name>A0A853CFE9_9ACTN</name>
<protein>
    <recommendedName>
        <fullName evidence="4">Membrane protein involved in the export of O-antigen and teichoic acid</fullName>
    </recommendedName>
</protein>
<evidence type="ECO:0000313" key="3">
    <source>
        <dbReference type="Proteomes" id="UP000541969"/>
    </source>
</evidence>
<evidence type="ECO:0008006" key="4">
    <source>
        <dbReference type="Google" id="ProtNLM"/>
    </source>
</evidence>
<proteinExistence type="predicted"/>
<feature type="transmembrane region" description="Helical" evidence="1">
    <location>
        <begin position="261"/>
        <end position="285"/>
    </location>
</feature>
<keyword evidence="1" id="KW-0812">Transmembrane</keyword>
<feature type="transmembrane region" description="Helical" evidence="1">
    <location>
        <begin position="234"/>
        <end position="254"/>
    </location>
</feature>
<sequence length="398" mass="40630">MGRHRLRRLTWGLTDQAAGSLTSLALSVAVLRGSAEGAAQFAVVFLVHALAVGFCRSITTEPVAQELPAWDGDAVRGHVRRSAATGVLVGLLSAAVSAALVRPDTVVGLLSLAFTLLVVPTDSTRGAWIGAGRARAAAPYSLLQFVAAVAGLVVVLVTGSGPWALVPLLVVSGALVLAALARGPRLELGALRPRHWVYAAEWSVTFGMGQSSGLVVSALGLPLLPLLVRAQGVLYGPMSTAAQAVAVLAVPEFVTARRTRLLAPAVVLSAALTAGCALYAVLVMVVPAAWPAALLGHAWEPFRPVLPAAAAAFVAGGLSMGPLVALRARGAARSSLRAKVVIGVVRLVLPVAAVVPWGAEGFFWASAAAGLLGGVWAVLALRRVEATPADEPVPEPVA</sequence>
<gene>
    <name evidence="2" type="ORF">GGQ55_002159</name>
</gene>
<evidence type="ECO:0000256" key="1">
    <source>
        <dbReference type="SAM" id="Phobius"/>
    </source>
</evidence>
<dbReference type="RefSeq" id="WP_179716605.1">
    <property type="nucleotide sequence ID" value="NZ_JACBZT010000001.1"/>
</dbReference>
<reference evidence="2 3" key="1">
    <citation type="submission" date="2020-07" db="EMBL/GenBank/DDBJ databases">
        <title>Sequencing the genomes of 1000 actinobacteria strains.</title>
        <authorList>
            <person name="Klenk H.-P."/>
        </authorList>
    </citation>
    <scope>NUCLEOTIDE SEQUENCE [LARGE SCALE GENOMIC DNA]</scope>
    <source>
        <strain evidence="2 3">DSM 104001</strain>
    </source>
</reference>
<feature type="transmembrane region" description="Helical" evidence="1">
    <location>
        <begin position="83"/>
        <end position="101"/>
    </location>
</feature>
<feature type="transmembrane region" description="Helical" evidence="1">
    <location>
        <begin position="338"/>
        <end position="357"/>
    </location>
</feature>
<feature type="transmembrane region" description="Helical" evidence="1">
    <location>
        <begin position="363"/>
        <end position="381"/>
    </location>
</feature>
<keyword evidence="1" id="KW-1133">Transmembrane helix</keyword>
<evidence type="ECO:0000313" key="2">
    <source>
        <dbReference type="EMBL" id="NYJ05881.1"/>
    </source>
</evidence>
<dbReference type="EMBL" id="JACBZT010000001">
    <property type="protein sequence ID" value="NYJ05881.1"/>
    <property type="molecule type" value="Genomic_DNA"/>
</dbReference>
<feature type="transmembrane region" description="Helical" evidence="1">
    <location>
        <begin position="163"/>
        <end position="181"/>
    </location>
</feature>
<keyword evidence="1" id="KW-0472">Membrane</keyword>
<organism evidence="2 3">
    <name type="scientific">Petropleomorpha daqingensis</name>
    <dbReference type="NCBI Taxonomy" id="2026353"/>
    <lineage>
        <taxon>Bacteria</taxon>
        <taxon>Bacillati</taxon>
        <taxon>Actinomycetota</taxon>
        <taxon>Actinomycetes</taxon>
        <taxon>Geodermatophilales</taxon>
        <taxon>Geodermatophilaceae</taxon>
        <taxon>Petropleomorpha</taxon>
    </lineage>
</organism>
<dbReference type="Proteomes" id="UP000541969">
    <property type="component" value="Unassembled WGS sequence"/>
</dbReference>
<feature type="transmembrane region" description="Helical" evidence="1">
    <location>
        <begin position="140"/>
        <end position="157"/>
    </location>
</feature>
<keyword evidence="3" id="KW-1185">Reference proteome</keyword>
<comment type="caution">
    <text evidence="2">The sequence shown here is derived from an EMBL/GenBank/DDBJ whole genome shotgun (WGS) entry which is preliminary data.</text>
</comment>